<dbReference type="PANTHER" id="PTHR43283">
    <property type="entry name" value="BETA-LACTAMASE-RELATED"/>
    <property type="match status" value="1"/>
</dbReference>
<dbReference type="Gene3D" id="3.40.710.10">
    <property type="entry name" value="DD-peptidase/beta-lactamase superfamily"/>
    <property type="match status" value="1"/>
</dbReference>
<feature type="domain" description="Beta-lactamase-related" evidence="3">
    <location>
        <begin position="182"/>
        <end position="453"/>
    </location>
</feature>
<sequence length="479" mass="54492">MSKKKKLLPLAVSALLVGVLTTHSFLLPSHASAQTPNPDSQIGQDLDQEDDRVGDSDTAEDSLGDSITEEDSLEDSVTEEDGVGDSVTEDGSLDDSVTEEGNLEDSVIEEDNESSVRSKYDHTKFLTLFDKDKIIKNFRSMNKIFPSHKIKNDKKNTFTFKKKLRDLPNFTYTYNKQQHKFEDLLKRTVTTGLLVIKDDKIVTERYYHGNSQKTLNTSWSMSKSFTSALVGIAIDEGYINSVDDPITDYLPELKDSGYDGVSIKDILNMASGVKYPVYEEPFITEWYNRLFVEKESFNEMMTTLPSDASPGTFTYKGSDTQVLGMLIKKTTGKQPSKYLEEKIWKPLGMEHSAYWNTDLHGDDMTFAYLNASLRDYAKFGRLYLNNGSWNGKQIISEDWVKETYIGSEGFPFYKYQWWIPPSPDPDNKEILANGIYGQNIYVNQNENMIIVKTSVNSSEEDLGEEITVFREIVELFKDE</sequence>
<dbReference type="PATRIC" id="fig|1300222.3.peg.3271"/>
<feature type="chain" id="PRO_5004095568" evidence="2">
    <location>
        <begin position="34"/>
        <end position="479"/>
    </location>
</feature>
<evidence type="ECO:0000313" key="4">
    <source>
        <dbReference type="EMBL" id="EMT51786.1"/>
    </source>
</evidence>
<feature type="region of interest" description="Disordered" evidence="1">
    <location>
        <begin position="30"/>
        <end position="115"/>
    </location>
</feature>
<evidence type="ECO:0000256" key="2">
    <source>
        <dbReference type="SAM" id="SignalP"/>
    </source>
</evidence>
<dbReference type="EMBL" id="APBN01000006">
    <property type="protein sequence ID" value="EMT51786.1"/>
    <property type="molecule type" value="Genomic_DNA"/>
</dbReference>
<comment type="caution">
    <text evidence="4">The sequence shown here is derived from an EMBL/GenBank/DDBJ whole genome shotgun (WGS) entry which is preliminary data.</text>
</comment>
<protein>
    <submittedName>
        <fullName evidence="4">Beta-lactamase</fullName>
    </submittedName>
</protein>
<dbReference type="PANTHER" id="PTHR43283:SF14">
    <property type="entry name" value="BLL8153 PROTEIN"/>
    <property type="match status" value="1"/>
</dbReference>
<dbReference type="STRING" id="1300222.I532_15626"/>
<keyword evidence="2" id="KW-0732">Signal</keyword>
<dbReference type="AlphaFoldDB" id="M8DXP8"/>
<accession>M8DXP8</accession>
<name>M8DXP8_9BACL</name>
<dbReference type="InterPro" id="IPR050789">
    <property type="entry name" value="Diverse_Enzym_Activities"/>
</dbReference>
<feature type="compositionally biased region" description="Polar residues" evidence="1">
    <location>
        <begin position="31"/>
        <end position="43"/>
    </location>
</feature>
<gene>
    <name evidence="4" type="ORF">I532_15626</name>
</gene>
<feature type="signal peptide" evidence="2">
    <location>
        <begin position="1"/>
        <end position="33"/>
    </location>
</feature>
<organism evidence="4 5">
    <name type="scientific">Brevibacillus borstelensis AK1</name>
    <dbReference type="NCBI Taxonomy" id="1300222"/>
    <lineage>
        <taxon>Bacteria</taxon>
        <taxon>Bacillati</taxon>
        <taxon>Bacillota</taxon>
        <taxon>Bacilli</taxon>
        <taxon>Bacillales</taxon>
        <taxon>Paenibacillaceae</taxon>
        <taxon>Brevibacillus</taxon>
    </lineage>
</organism>
<dbReference type="Pfam" id="PF00144">
    <property type="entry name" value="Beta-lactamase"/>
    <property type="match status" value="1"/>
</dbReference>
<dbReference type="InterPro" id="IPR012338">
    <property type="entry name" value="Beta-lactam/transpept-like"/>
</dbReference>
<dbReference type="InterPro" id="IPR001466">
    <property type="entry name" value="Beta-lactam-related"/>
</dbReference>
<evidence type="ECO:0000256" key="1">
    <source>
        <dbReference type="SAM" id="MobiDB-lite"/>
    </source>
</evidence>
<proteinExistence type="predicted"/>
<evidence type="ECO:0000259" key="3">
    <source>
        <dbReference type="Pfam" id="PF00144"/>
    </source>
</evidence>
<evidence type="ECO:0000313" key="5">
    <source>
        <dbReference type="Proteomes" id="UP000012081"/>
    </source>
</evidence>
<dbReference type="Proteomes" id="UP000012081">
    <property type="component" value="Unassembled WGS sequence"/>
</dbReference>
<dbReference type="SUPFAM" id="SSF56601">
    <property type="entry name" value="beta-lactamase/transpeptidase-like"/>
    <property type="match status" value="1"/>
</dbReference>
<dbReference type="OrthoDB" id="9773047at2"/>
<dbReference type="RefSeq" id="WP_003389364.1">
    <property type="nucleotide sequence ID" value="NZ_APBN01000006.1"/>
</dbReference>
<keyword evidence="5" id="KW-1185">Reference proteome</keyword>
<feature type="compositionally biased region" description="Acidic residues" evidence="1">
    <location>
        <begin position="46"/>
        <end position="113"/>
    </location>
</feature>
<reference evidence="4 5" key="1">
    <citation type="submission" date="2013-03" db="EMBL/GenBank/DDBJ databases">
        <title>Assembly of a new bacterial strain Brevibacillus borstelensis AK1.</title>
        <authorList>
            <person name="Rajan I."/>
            <person name="PoliReddy D."/>
            <person name="Sugumar T."/>
            <person name="Rathinam K."/>
            <person name="Alqarawi S."/>
            <person name="Khalil A.B."/>
            <person name="Sivakumar N."/>
        </authorList>
    </citation>
    <scope>NUCLEOTIDE SEQUENCE [LARGE SCALE GENOMIC DNA]</scope>
    <source>
        <strain evidence="4 5">AK1</strain>
    </source>
</reference>